<dbReference type="InterPro" id="IPR029044">
    <property type="entry name" value="Nucleotide-diphossugar_trans"/>
</dbReference>
<dbReference type="Pfam" id="PF00535">
    <property type="entry name" value="Glycos_transf_2"/>
    <property type="match status" value="1"/>
</dbReference>
<gene>
    <name evidence="4" type="ORF">H4075_17450</name>
</gene>
<evidence type="ECO:0000259" key="2">
    <source>
        <dbReference type="Pfam" id="PF00535"/>
    </source>
</evidence>
<feature type="domain" description="Glycosyltransferase 2-like" evidence="2">
    <location>
        <begin position="31"/>
        <end position="170"/>
    </location>
</feature>
<dbReference type="RefSeq" id="WP_182802105.1">
    <property type="nucleotide sequence ID" value="NZ_CP060007.1"/>
</dbReference>
<dbReference type="InterPro" id="IPR001296">
    <property type="entry name" value="Glyco_trans_1"/>
</dbReference>
<dbReference type="Pfam" id="PF13439">
    <property type="entry name" value="Glyco_transf_4"/>
    <property type="match status" value="1"/>
</dbReference>
<protein>
    <submittedName>
        <fullName evidence="4">Glycosyltransferase</fullName>
    </submittedName>
</protein>
<feature type="domain" description="Glycosyltransferase subfamily 4-like N-terminal" evidence="3">
    <location>
        <begin position="305"/>
        <end position="462"/>
    </location>
</feature>
<accession>A0A7G5XEE0</accession>
<dbReference type="Gene3D" id="3.90.550.10">
    <property type="entry name" value="Spore Coat Polysaccharide Biosynthesis Protein SpsA, Chain A"/>
    <property type="match status" value="1"/>
</dbReference>
<dbReference type="AlphaFoldDB" id="A0A7G5XEE0"/>
<evidence type="ECO:0000313" key="4">
    <source>
        <dbReference type="EMBL" id="QNA43843.1"/>
    </source>
</evidence>
<dbReference type="InterPro" id="IPR001173">
    <property type="entry name" value="Glyco_trans_2-like"/>
</dbReference>
<reference evidence="5" key="1">
    <citation type="submission" date="2020-08" db="EMBL/GenBank/DDBJ databases">
        <title>Lacibacter sp. S13-6-6 genome sequencing.</title>
        <authorList>
            <person name="Jin L."/>
        </authorList>
    </citation>
    <scope>NUCLEOTIDE SEQUENCE [LARGE SCALE GENOMIC DNA]</scope>
    <source>
        <strain evidence="5">S13-6-6</strain>
    </source>
</reference>
<dbReference type="CDD" id="cd00761">
    <property type="entry name" value="Glyco_tranf_GTA_type"/>
    <property type="match status" value="1"/>
</dbReference>
<dbReference type="InterPro" id="IPR050834">
    <property type="entry name" value="Glycosyltransf_2"/>
</dbReference>
<dbReference type="Gene3D" id="3.40.50.2000">
    <property type="entry name" value="Glycogen Phosphorylase B"/>
    <property type="match status" value="2"/>
</dbReference>
<dbReference type="PANTHER" id="PTHR43685:SF2">
    <property type="entry name" value="GLYCOSYLTRANSFERASE 2-LIKE DOMAIN-CONTAINING PROTEIN"/>
    <property type="match status" value="1"/>
</dbReference>
<dbReference type="Pfam" id="PF00534">
    <property type="entry name" value="Glycos_transf_1"/>
    <property type="match status" value="1"/>
</dbReference>
<proteinExistence type="predicted"/>
<dbReference type="InterPro" id="IPR028098">
    <property type="entry name" value="Glyco_trans_4-like_N"/>
</dbReference>
<evidence type="ECO:0000259" key="1">
    <source>
        <dbReference type="Pfam" id="PF00534"/>
    </source>
</evidence>
<feature type="domain" description="Glycosyl transferase family 1" evidence="1">
    <location>
        <begin position="471"/>
        <end position="642"/>
    </location>
</feature>
<organism evidence="4 5">
    <name type="scientific">Lacibacter sediminis</name>
    <dbReference type="NCBI Taxonomy" id="2760713"/>
    <lineage>
        <taxon>Bacteria</taxon>
        <taxon>Pseudomonadati</taxon>
        <taxon>Bacteroidota</taxon>
        <taxon>Chitinophagia</taxon>
        <taxon>Chitinophagales</taxon>
        <taxon>Chitinophagaceae</taxon>
        <taxon>Lacibacter</taxon>
    </lineage>
</organism>
<dbReference type="PANTHER" id="PTHR43685">
    <property type="entry name" value="GLYCOSYLTRANSFERASE"/>
    <property type="match status" value="1"/>
</dbReference>
<dbReference type="SUPFAM" id="SSF53448">
    <property type="entry name" value="Nucleotide-diphospho-sugar transferases"/>
    <property type="match status" value="1"/>
</dbReference>
<dbReference type="EMBL" id="CP060007">
    <property type="protein sequence ID" value="QNA43843.1"/>
    <property type="molecule type" value="Genomic_DNA"/>
</dbReference>
<evidence type="ECO:0000313" key="5">
    <source>
        <dbReference type="Proteomes" id="UP000515344"/>
    </source>
</evidence>
<sequence length="803" mass="93567">MSMSSLPSNPIERKRFYNYKSQLSSLQSEVSVITPIYNAGSVFSETITCVLNQSFQNFEWIIINDCSTDENTLTLLKNLENEDNRVRVIHNSTNIGPAGSRNNGIKSSTGNYLFFVDADDLLELTVIEKYWLFLQNNQSFTFCNAWHYGFGSQEYIWKKGFELGRNFLNENPIQPTFMARRIVFNYVEFDETIKDGFEDWDFWLRCASAGFWGCTIPELLYWYRRTPNISEKWKNWDMGEKMQRFQNVLKEKYAQKLRYSFPDPKPDEFRRGHLINPKSDKSASLNNLLKDSDKNIFLILPWLSMGGADKFNLDLVKGLTELGWKITIITTQPSENAWMPLFLNYTSDIFVLPNYTNPAYFFDYIKYLTKTRKPSSYLISNSEFGYYLAPLLKYSFPDIPLLDYNHMEEEYWNNGGHPQQSVIHTALFERHIVSSQHLKKWMIKRGVKEEKVSTVYTAIDCTQNKPNLSLREELRTKWGVDEHLCIIAFSGRLVPQKQPEVLIETIRELKKLQDNGFVLAVIGDGPDRILMENLIAKYDLENLIWFMGELSNTETLETLQACDVYFLPSQWEGISLAIYEAMAIALPIVGADVGGQKELVTYNEGYLIKKGTIQEEAKNYATILYSLVIDPAKRKKTGQNAKIRVQSHFQLDKMPVQIENILTDVIDNHKLIAKKEISFSLEQVYSLLFFERTLANKLWADQHKFNSKSTKDIAATSTQTHTIVNEKITWYHENYEPLPSWYKKGGHVLKIIYRKKDWRSIYSNKYKLNPEKASGEQWYREEYDSLPDWYKAIGANLLKKKVK</sequence>
<dbReference type="GO" id="GO:0016757">
    <property type="term" value="F:glycosyltransferase activity"/>
    <property type="evidence" value="ECO:0007669"/>
    <property type="project" value="InterPro"/>
</dbReference>
<keyword evidence="5" id="KW-1185">Reference proteome</keyword>
<evidence type="ECO:0000259" key="3">
    <source>
        <dbReference type="Pfam" id="PF13439"/>
    </source>
</evidence>
<dbReference type="Proteomes" id="UP000515344">
    <property type="component" value="Chromosome"/>
</dbReference>
<dbReference type="CDD" id="cd03801">
    <property type="entry name" value="GT4_PimA-like"/>
    <property type="match status" value="1"/>
</dbReference>
<dbReference type="KEGG" id="lacs:H4075_17450"/>
<name>A0A7G5XEE0_9BACT</name>
<dbReference type="SUPFAM" id="SSF53756">
    <property type="entry name" value="UDP-Glycosyltransferase/glycogen phosphorylase"/>
    <property type="match status" value="1"/>
</dbReference>